<reference evidence="3 4" key="1">
    <citation type="submission" date="2016-04" db="EMBL/GenBank/DDBJ databases">
        <title>Draft genome of Fonsecaea erecta CBS 125763.</title>
        <authorList>
            <person name="Weiss V.A."/>
            <person name="Vicente V.A."/>
            <person name="Raittz R.T."/>
            <person name="Moreno L.F."/>
            <person name="De Souza E.M."/>
            <person name="Pedrosa F.O."/>
            <person name="Steffens M.B."/>
            <person name="Faoro H."/>
            <person name="Tadra-Sfeir M.Z."/>
            <person name="Najafzadeh M.J."/>
            <person name="Felipe M.S."/>
            <person name="Teixeira M."/>
            <person name="Sun J."/>
            <person name="Xi L."/>
            <person name="Gomes R."/>
            <person name="De Azevedo C.M."/>
            <person name="Salgado C.G."/>
            <person name="Da Silva M.B."/>
            <person name="Nascimento M.F."/>
            <person name="Queiroz-Telles F."/>
            <person name="Attili D.S."/>
            <person name="Gorbushina A."/>
        </authorList>
    </citation>
    <scope>NUCLEOTIDE SEQUENCE [LARGE SCALE GENOMIC DNA]</scope>
    <source>
        <strain evidence="3 4">CBS 125763</strain>
    </source>
</reference>
<evidence type="ECO:0000313" key="4">
    <source>
        <dbReference type="Proteomes" id="UP000078343"/>
    </source>
</evidence>
<dbReference type="InterPro" id="IPR019183">
    <property type="entry name" value="NAA25_NatB_aux_su"/>
</dbReference>
<organism evidence="3 4">
    <name type="scientific">Fonsecaea erecta</name>
    <dbReference type="NCBI Taxonomy" id="1367422"/>
    <lineage>
        <taxon>Eukaryota</taxon>
        <taxon>Fungi</taxon>
        <taxon>Dikarya</taxon>
        <taxon>Ascomycota</taxon>
        <taxon>Pezizomycotina</taxon>
        <taxon>Eurotiomycetes</taxon>
        <taxon>Chaetothyriomycetidae</taxon>
        <taxon>Chaetothyriales</taxon>
        <taxon>Herpotrichiellaceae</taxon>
        <taxon>Fonsecaea</taxon>
    </lineage>
</organism>
<comment type="similarity">
    <text evidence="1">Belongs to the MDM20/NAA25 family.</text>
</comment>
<dbReference type="PANTHER" id="PTHR22767">
    <property type="entry name" value="N-TERMINAL ACETYLTRANSFERASE-RELATED"/>
    <property type="match status" value="1"/>
</dbReference>
<dbReference type="OrthoDB" id="1874341at2759"/>
<dbReference type="RefSeq" id="XP_018688267.1">
    <property type="nucleotide sequence ID" value="XM_018842106.1"/>
</dbReference>
<evidence type="ECO:0000256" key="1">
    <source>
        <dbReference type="ARBA" id="ARBA00006298"/>
    </source>
</evidence>
<evidence type="ECO:0000256" key="2">
    <source>
        <dbReference type="SAM" id="MobiDB-lite"/>
    </source>
</evidence>
<sequence>MSDPSVSERRIRPIQDAIASANWKQALQLCDKWFKKGERSDRFLALKAFVLVNQQDKTQHDRGQEEVFDLCKRTPPITEPEAIYQLQHALRALSIHDEESPKLWERALSARKEDKDLYMRWLNQAVADNNWKSAQKATMGLRNSFSKERDYEFWNILMCYLIYMQQDLPDKERTLFGTLAYRMISKAAESIPKNEHERASASGKAISEPEEIALLAQVFNSTGHVGETVKLLQGPSLNMESPVGKLDPQLVLSLLLESLEASEQWDETFKACQDLLSKSDHQSDDRIWNLWLKARSKLSGDKGPETESMKVLESVCTGRPIVRAAFLAKLNLQQGQDAEPEQDGLLETCKAYFEAFSSKGFCFDDLKGPLQRLDKPHFDRFKQLVSGHEGNLARLFDLKLAYITLPPNAAGSDLLDFAYGALKLYQSSLSESPACPEAALLAVLAILRLANGQSSPSMVLFAVILLQITRSKFEDYYILTILLVQLQSYLGQLSLGMESFVKLSVKNLQWETVGHLILTRISSLHPAYAVELEQDFEPLLALETGLTVLENADGALVRGIREGLRCNSYSNIYNSVKMRSEIERSVNKQIYAIEERKIRRWRGEPDDHTVLPLTDSSKPLVDKRDYGYMPGYRNDDGQLLASFRCGALPKENWIHAMALFDSIATYLKAEMTSQTSLAATAYENLKQAQQRVSWPATDDLLKEMTGTEVINLECHQILAQAITLFKEGSIGTAPASTSQQDSNTKTLPDLFSDLKTWLTSALTSRRDSPAGSNVVGIRAPTWADLHGSFTQLETLQVLANLTSLVSKKAQKPAKSTKAALGSVSKETVSEIQSLVTDLEARILADAREVKSAINEPGVLGRLVDLGMARHGSGSGTDGAGAGEDPAAGGGDLAGGEKWEALTESLCDEVTMEMICGDIKDSWNDALDGVLSGKGKIRLGK</sequence>
<feature type="compositionally biased region" description="Gly residues" evidence="2">
    <location>
        <begin position="872"/>
        <end position="893"/>
    </location>
</feature>
<gene>
    <name evidence="3" type="ORF">AYL99_10600</name>
</gene>
<keyword evidence="4" id="KW-1185">Reference proteome</keyword>
<feature type="region of interest" description="Disordered" evidence="2">
    <location>
        <begin position="871"/>
        <end position="894"/>
    </location>
</feature>
<dbReference type="Proteomes" id="UP000078343">
    <property type="component" value="Unassembled WGS sequence"/>
</dbReference>
<dbReference type="GO" id="GO:0031416">
    <property type="term" value="C:NatB complex"/>
    <property type="evidence" value="ECO:0007669"/>
    <property type="project" value="TreeGrafter"/>
</dbReference>
<protein>
    <submittedName>
        <fullName evidence="3">Uncharacterized protein</fullName>
    </submittedName>
</protein>
<dbReference type="Pfam" id="PF09797">
    <property type="entry name" value="NatB_MDM20"/>
    <property type="match status" value="1"/>
</dbReference>
<name>A0A178Z557_9EURO</name>
<dbReference type="EMBL" id="LVYI01000012">
    <property type="protein sequence ID" value="OAP54900.1"/>
    <property type="molecule type" value="Genomic_DNA"/>
</dbReference>
<proteinExistence type="inferred from homology"/>
<accession>A0A178Z557</accession>
<evidence type="ECO:0000313" key="3">
    <source>
        <dbReference type="EMBL" id="OAP54900.1"/>
    </source>
</evidence>
<comment type="caution">
    <text evidence="3">The sequence shown here is derived from an EMBL/GenBank/DDBJ whole genome shotgun (WGS) entry which is preliminary data.</text>
</comment>
<dbReference type="GeneID" id="30014768"/>
<dbReference type="PANTHER" id="PTHR22767:SF3">
    <property type="entry name" value="N-ALPHA-ACETYLTRANSFERASE 25, NATB AUXILIARY SUBUNIT"/>
    <property type="match status" value="1"/>
</dbReference>
<dbReference type="STRING" id="1367422.A0A178Z557"/>
<dbReference type="AlphaFoldDB" id="A0A178Z557"/>